<keyword evidence="5" id="KW-1185">Reference proteome</keyword>
<dbReference type="AlphaFoldDB" id="A0A9X1HW32"/>
<reference evidence="4" key="1">
    <citation type="submission" date="2021-10" db="EMBL/GenBank/DDBJ databases">
        <title>Tamlana sargassums sp. nov., and Tamlana laminarinivorans sp. nov., two new bacteria isolated from the brown alga.</title>
        <authorList>
            <person name="Li J."/>
        </authorList>
    </citation>
    <scope>NUCLEOTIDE SEQUENCE</scope>
    <source>
        <strain evidence="4">PT2-4</strain>
    </source>
</reference>
<evidence type="ECO:0000313" key="5">
    <source>
        <dbReference type="Proteomes" id="UP001139199"/>
    </source>
</evidence>
<keyword evidence="3" id="KW-0106">Calcium</keyword>
<protein>
    <submittedName>
        <fullName evidence="4">Aldose 1-epimerase</fullName>
    </submittedName>
</protein>
<dbReference type="PANTHER" id="PTHR10091">
    <property type="entry name" value="ALDOSE-1-EPIMERASE"/>
    <property type="match status" value="1"/>
</dbReference>
<dbReference type="RefSeq" id="WP_226539561.1">
    <property type="nucleotide sequence ID" value="NZ_JAJAPW010000001.1"/>
</dbReference>
<proteinExistence type="predicted"/>
<dbReference type="GO" id="GO:0030246">
    <property type="term" value="F:carbohydrate binding"/>
    <property type="evidence" value="ECO:0007669"/>
    <property type="project" value="InterPro"/>
</dbReference>
<dbReference type="GO" id="GO:0004034">
    <property type="term" value="F:aldose 1-epimerase activity"/>
    <property type="evidence" value="ECO:0007669"/>
    <property type="project" value="TreeGrafter"/>
</dbReference>
<dbReference type="GO" id="GO:0033499">
    <property type="term" value="P:galactose catabolic process via UDP-galactose, Leloir pathway"/>
    <property type="evidence" value="ECO:0007669"/>
    <property type="project" value="TreeGrafter"/>
</dbReference>
<dbReference type="SUPFAM" id="SSF74650">
    <property type="entry name" value="Galactose mutarotase-like"/>
    <property type="match status" value="1"/>
</dbReference>
<organism evidence="4 5">
    <name type="scientific">Neotamlana laminarinivorans</name>
    <dbReference type="NCBI Taxonomy" id="2883124"/>
    <lineage>
        <taxon>Bacteria</taxon>
        <taxon>Pseudomonadati</taxon>
        <taxon>Bacteroidota</taxon>
        <taxon>Flavobacteriia</taxon>
        <taxon>Flavobacteriales</taxon>
        <taxon>Flavobacteriaceae</taxon>
        <taxon>Neotamlana</taxon>
    </lineage>
</organism>
<comment type="cofactor">
    <cofactor evidence="1">
        <name>Ca(2+)</name>
        <dbReference type="ChEBI" id="CHEBI:29108"/>
    </cofactor>
</comment>
<sequence>MYKLQHNKKLNIIEVTHSNTKTSAKIYLNDGASLQQLTLQGHEIIKDLSPLKYNTTYASSILFPFANRIKDGEYIFDGKTFNFNINEPANNNALHGLIFNKTFNIIETETEQNTAKIVLEYKEIEPFVGFPFTYNLQVEYIFTETRVSLQLKIKNTSNKAFPFTLGWHPYFSSKNLSESIIRFNSSRKIKLDKRNITTGTKTITENEFKISDKKLDDCWILNSDEVLFKTPTYSLKFSSTAKQNFLQLYTPPKANIMAIEPTTGVSDSFNNKIGLQILNPNKLYNITWTIDID</sequence>
<name>A0A9X1HW32_9FLAO</name>
<dbReference type="GO" id="GO:0006006">
    <property type="term" value="P:glucose metabolic process"/>
    <property type="evidence" value="ECO:0007669"/>
    <property type="project" value="TreeGrafter"/>
</dbReference>
<gene>
    <name evidence="4" type="ORF">LG649_00230</name>
</gene>
<accession>A0A9X1HW32</accession>
<evidence type="ECO:0000256" key="3">
    <source>
        <dbReference type="ARBA" id="ARBA00022837"/>
    </source>
</evidence>
<dbReference type="PANTHER" id="PTHR10091:SF0">
    <property type="entry name" value="GALACTOSE MUTAROTASE"/>
    <property type="match status" value="1"/>
</dbReference>
<evidence type="ECO:0000256" key="2">
    <source>
        <dbReference type="ARBA" id="ARBA00011245"/>
    </source>
</evidence>
<dbReference type="EMBL" id="JAJAPW010000001">
    <property type="protein sequence ID" value="MCB4797254.1"/>
    <property type="molecule type" value="Genomic_DNA"/>
</dbReference>
<dbReference type="Proteomes" id="UP001139199">
    <property type="component" value="Unassembled WGS sequence"/>
</dbReference>
<dbReference type="InterPro" id="IPR014718">
    <property type="entry name" value="GH-type_carb-bd"/>
</dbReference>
<dbReference type="Pfam" id="PF01263">
    <property type="entry name" value="Aldose_epim"/>
    <property type="match status" value="1"/>
</dbReference>
<dbReference type="InterPro" id="IPR008183">
    <property type="entry name" value="Aldose_1/G6P_1-epimerase"/>
</dbReference>
<evidence type="ECO:0000313" key="4">
    <source>
        <dbReference type="EMBL" id="MCB4797254.1"/>
    </source>
</evidence>
<dbReference type="Gene3D" id="2.70.98.10">
    <property type="match status" value="1"/>
</dbReference>
<comment type="subunit">
    <text evidence="2">Monomer.</text>
</comment>
<dbReference type="InterPro" id="IPR011013">
    <property type="entry name" value="Gal_mutarotase_sf_dom"/>
</dbReference>
<dbReference type="CDD" id="cd01081">
    <property type="entry name" value="Aldose_epim"/>
    <property type="match status" value="1"/>
</dbReference>
<comment type="caution">
    <text evidence="4">The sequence shown here is derived from an EMBL/GenBank/DDBJ whole genome shotgun (WGS) entry which is preliminary data.</text>
</comment>
<evidence type="ECO:0000256" key="1">
    <source>
        <dbReference type="ARBA" id="ARBA00001913"/>
    </source>
</evidence>